<accession>A0ACB8UK63</accession>
<reference evidence="1" key="1">
    <citation type="journal article" date="2021" name="Environ. Microbiol.">
        <title>Gene family expansions and transcriptome signatures uncover fungal adaptations to wood decay.</title>
        <authorList>
            <person name="Hage H."/>
            <person name="Miyauchi S."/>
            <person name="Viragh M."/>
            <person name="Drula E."/>
            <person name="Min B."/>
            <person name="Chaduli D."/>
            <person name="Navarro D."/>
            <person name="Favel A."/>
            <person name="Norest M."/>
            <person name="Lesage-Meessen L."/>
            <person name="Balint B."/>
            <person name="Merenyi Z."/>
            <person name="de Eugenio L."/>
            <person name="Morin E."/>
            <person name="Martinez A.T."/>
            <person name="Baldrian P."/>
            <person name="Stursova M."/>
            <person name="Martinez M.J."/>
            <person name="Novotny C."/>
            <person name="Magnuson J.K."/>
            <person name="Spatafora J.W."/>
            <person name="Maurice S."/>
            <person name="Pangilinan J."/>
            <person name="Andreopoulos W."/>
            <person name="LaButti K."/>
            <person name="Hundley H."/>
            <person name="Na H."/>
            <person name="Kuo A."/>
            <person name="Barry K."/>
            <person name="Lipzen A."/>
            <person name="Henrissat B."/>
            <person name="Riley R."/>
            <person name="Ahrendt S."/>
            <person name="Nagy L.G."/>
            <person name="Grigoriev I.V."/>
            <person name="Martin F."/>
            <person name="Rosso M.N."/>
        </authorList>
    </citation>
    <scope>NUCLEOTIDE SEQUENCE</scope>
    <source>
        <strain evidence="1">CBS 384.51</strain>
    </source>
</reference>
<gene>
    <name evidence="1" type="ORF">BDY19DRAFT_1080311</name>
</gene>
<protein>
    <submittedName>
        <fullName evidence="1">SNF2 family N-terminal domain-containing protein</fullName>
    </submittedName>
</protein>
<evidence type="ECO:0000313" key="2">
    <source>
        <dbReference type="Proteomes" id="UP001055072"/>
    </source>
</evidence>
<sequence>MSLRHILNDEPTEPLQPPPPPPSQPLASPATITNTDPASITQPPPPMPAPSRRRKSRNSEAPSPAPPPQYPVHPPSQPFTYQPIPYPPHTWNTLTNQWVPIAPGGHYYPPPEDPARDVFRNGMANGDSVPPVPKEPIVIEQPVARKRKRTNIHLDDVVEYLPNPQRRNLRRNPPRGKTAESRAIRGTVESLTPEDELLIKEYRPREPPEEERRMVSSDLEDCPEIWQPELGNYVLETHKRMRQIDAYFNRWIINRDSSTAYLVSHAYVDRIARIPQPQPPHIVPPSPSLEDEMTTRGRSPSDQSDVFDVDYSYSRGGHDSAADVARDFEDNLLGISSNAVRKRQVNGNDSDDSSEADVPIASRHGPANKKRKLTKVSGPEGVQEVDISYGGQNGVGVPLGVKALVASAKGKGKGKQRETSVDSGSATPKGRRRGLKKGLDSLPPHAQALFATGSASAPLSRDGSPLGSRAPSPALTTTSATFYELDEAIPALKKARRLDDAGMWKRVKSIEEAQKKVWTNIARRDVVKVYRYHSAGYQTRQAQLKRLATMSSLQARRPYVRTAKSTKDVQTKGKRLMREMLVFWKKNEKEERDVRRREHKEAIDRAKIEEEKREATRQARKLEFLISQTELYSHFVGNKLKTAEVQGDEAHASAPAGANVEDLPPEETLQDIDFDDDDQVNVHRHARRNAQEALALARRKAQDFDAQTALERKTNEALKLAKAQAHIRDDEKETTEGSTPASGVPLVDLDSDELNFQNPTSLTGELTIKQPNMLMATLKEYQLKGLNWLATLYEQGINGILADEMGLGKTVQSISLLAYLAETHDIWGPFLVVSPASTLHNWQQEITRFVPKLKALPYWGNVKDRATLRKFWSKKEISYNEDAPFHVLITSYQLITQDQQYFQRVKWQYMILDEAQNIKNSSSARWKTLLGFQCRNRLLLTGTPIQNNMQELWALLHFIMPTLFDSHDEFNEWFSKDIENAAENKGSRLNEHQLRRLHMILKPFMLRRVKRHVQNELSDKIEVDIYVDLSARQRKLYKALLANVSVADLLEKAANMSDADSARSLMNLVMQFRKVCNHPELFERADVVAPFSFSLFGKPGPINREGDFVQLPYSTRNPIEYEIPSLLYSDGGLIDVPREVSPLQPDRGPMATLLNVWSIDWIQQSLEQQQSSFSFLRLLDMSPSEAHSIHFSPIMARQLAVVEYEARLSAGLPFKSDPFFAASEAVCPYLILPRSLQVCERAEGLPNLEAISSSAWTTSSLSRSTFHWYIPPVVAPPITMYCTDRNFLEHQNGILDAPFESSVLYGLPTELRESEDACKVFEKQLPAVPIAGVVRASPPDQLPTPPMHVPEAKRLIYDSAKLARLDSLLHELKAGDHKVLIYFQMTRMMDLMEEYLIYRQYKYLRLDGSSKLEDRRDMVMEWQTRPDIFVFLLSTRAGGLGINLTAADTVVFYDHDWNPSNDAQAMDRAHRLGQTRQVTVYRLITKGTIDERIVQLARVKKDVQDIVVGNKNFTDVTKPSEIVQLLLNEDQIANLDSNNASSVKKNGKKSAGLHDTGDAVARELWNEEGDEFFGHSGAGAGGASIQELDDEGTPVPPGRKRGRGDGTGARRGRKPGPKPGRKRGGAPAENDM</sequence>
<comment type="caution">
    <text evidence="1">The sequence shown here is derived from an EMBL/GenBank/DDBJ whole genome shotgun (WGS) entry which is preliminary data.</text>
</comment>
<keyword evidence="2" id="KW-1185">Reference proteome</keyword>
<dbReference type="EMBL" id="MU274900">
    <property type="protein sequence ID" value="KAI0094613.1"/>
    <property type="molecule type" value="Genomic_DNA"/>
</dbReference>
<name>A0ACB8UK63_9APHY</name>
<organism evidence="1 2">
    <name type="scientific">Irpex rosettiformis</name>
    <dbReference type="NCBI Taxonomy" id="378272"/>
    <lineage>
        <taxon>Eukaryota</taxon>
        <taxon>Fungi</taxon>
        <taxon>Dikarya</taxon>
        <taxon>Basidiomycota</taxon>
        <taxon>Agaricomycotina</taxon>
        <taxon>Agaricomycetes</taxon>
        <taxon>Polyporales</taxon>
        <taxon>Irpicaceae</taxon>
        <taxon>Irpex</taxon>
    </lineage>
</organism>
<proteinExistence type="predicted"/>
<dbReference type="Proteomes" id="UP001055072">
    <property type="component" value="Unassembled WGS sequence"/>
</dbReference>
<evidence type="ECO:0000313" key="1">
    <source>
        <dbReference type="EMBL" id="KAI0094613.1"/>
    </source>
</evidence>